<dbReference type="Proteomes" id="UP000587524">
    <property type="component" value="Unassembled WGS sequence"/>
</dbReference>
<dbReference type="RefSeq" id="WP_182573428.1">
    <property type="nucleotide sequence ID" value="NZ_JACJHY010000002.1"/>
</dbReference>
<dbReference type="InterPro" id="IPR057447">
    <property type="entry name" value="Bbp19-like_phage"/>
</dbReference>
<proteinExistence type="predicted"/>
<feature type="domain" description="Bbp19-like phage" evidence="1">
    <location>
        <begin position="29"/>
        <end position="78"/>
    </location>
</feature>
<evidence type="ECO:0000259" key="1">
    <source>
        <dbReference type="Pfam" id="PF25181"/>
    </source>
</evidence>
<evidence type="ECO:0000313" key="2">
    <source>
        <dbReference type="EMBL" id="MBA9018580.1"/>
    </source>
</evidence>
<sequence>MSDQANLTEQLSKDQGLQRDQVISDLEAVLRLPHGRRVMLRVLERCGVYRTAFTGDRATTDLRLGEQNIGLWLIAQMDLVDLTEYPRLILERAQKKAEDKGTVHVSELDEE</sequence>
<reference evidence="2 3" key="1">
    <citation type="submission" date="2020-08" db="EMBL/GenBank/DDBJ databases">
        <title>Genomic Encyclopedia of Type Strains, Phase IV (KMG-IV): sequencing the most valuable type-strain genomes for metagenomic binning, comparative biology and taxonomic classification.</title>
        <authorList>
            <person name="Goeker M."/>
        </authorList>
    </citation>
    <scope>NUCLEOTIDE SEQUENCE [LARGE SCALE GENOMIC DNA]</scope>
    <source>
        <strain evidence="2 3">DSM 17455</strain>
    </source>
</reference>
<accession>A0ABR6C0T5</accession>
<organism evidence="2 3">
    <name type="scientific">Aminobacter ciceronei</name>
    <dbReference type="NCBI Taxonomy" id="150723"/>
    <lineage>
        <taxon>Bacteria</taxon>
        <taxon>Pseudomonadati</taxon>
        <taxon>Pseudomonadota</taxon>
        <taxon>Alphaproteobacteria</taxon>
        <taxon>Hyphomicrobiales</taxon>
        <taxon>Phyllobacteriaceae</taxon>
        <taxon>Aminobacter</taxon>
    </lineage>
</organism>
<gene>
    <name evidence="2" type="ORF">HNQ97_000566</name>
</gene>
<name>A0ABR6C0T5_9HYPH</name>
<dbReference type="Pfam" id="PF25181">
    <property type="entry name" value="Phage_Bbp19"/>
    <property type="match status" value="1"/>
</dbReference>
<protein>
    <recommendedName>
        <fullName evidence="1">Bbp19-like phage domain-containing protein</fullName>
    </recommendedName>
</protein>
<keyword evidence="3" id="KW-1185">Reference proteome</keyword>
<dbReference type="EMBL" id="JACJHZ010000002">
    <property type="protein sequence ID" value="MBA9018580.1"/>
    <property type="molecule type" value="Genomic_DNA"/>
</dbReference>
<comment type="caution">
    <text evidence="2">The sequence shown here is derived from an EMBL/GenBank/DDBJ whole genome shotgun (WGS) entry which is preliminary data.</text>
</comment>
<evidence type="ECO:0000313" key="3">
    <source>
        <dbReference type="Proteomes" id="UP000587524"/>
    </source>
</evidence>